<dbReference type="CDD" id="cd14738">
    <property type="entry name" value="PAAR_2"/>
    <property type="match status" value="1"/>
</dbReference>
<dbReference type="Pfam" id="PF05488">
    <property type="entry name" value="PAAR_motif"/>
    <property type="match status" value="1"/>
</dbReference>
<dbReference type="AlphaFoldDB" id="A0A1N6FTP0"/>
<proteinExistence type="predicted"/>
<evidence type="ECO:0000313" key="2">
    <source>
        <dbReference type="Proteomes" id="UP000184932"/>
    </source>
</evidence>
<protein>
    <submittedName>
        <fullName evidence="1">Zn-binding Pro-Ala-Ala-Arg (PAAR) domain-containing protein, incolved in TypeVI secretion</fullName>
    </submittedName>
</protein>
<dbReference type="Gene3D" id="2.60.200.60">
    <property type="match status" value="1"/>
</dbReference>
<dbReference type="STRING" id="1217970.SAMN05444002_1947"/>
<name>A0A1N6FTP0_9RHOB</name>
<dbReference type="Proteomes" id="UP000184932">
    <property type="component" value="Unassembled WGS sequence"/>
</dbReference>
<gene>
    <name evidence="1" type="ORF">SAMN05444002_1947</name>
</gene>
<accession>A0A1N6FTP0</accession>
<dbReference type="EMBL" id="FSRL01000001">
    <property type="protein sequence ID" value="SIN98600.1"/>
    <property type="molecule type" value="Genomic_DNA"/>
</dbReference>
<organism evidence="1 2">
    <name type="scientific">Vannielia litorea</name>
    <dbReference type="NCBI Taxonomy" id="1217970"/>
    <lineage>
        <taxon>Bacteria</taxon>
        <taxon>Pseudomonadati</taxon>
        <taxon>Pseudomonadota</taxon>
        <taxon>Alphaproteobacteria</taxon>
        <taxon>Rhodobacterales</taxon>
        <taxon>Paracoccaceae</taxon>
        <taxon>Vannielia</taxon>
    </lineage>
</organism>
<reference evidence="2" key="1">
    <citation type="submission" date="2016-11" db="EMBL/GenBank/DDBJ databases">
        <authorList>
            <person name="Varghese N."/>
            <person name="Submissions S."/>
        </authorList>
    </citation>
    <scope>NUCLEOTIDE SEQUENCE [LARGE SCALE GENOMIC DNA]</scope>
    <source>
        <strain evidence="2">DSM 29440</strain>
    </source>
</reference>
<evidence type="ECO:0000313" key="1">
    <source>
        <dbReference type="EMBL" id="SIN98600.1"/>
    </source>
</evidence>
<keyword evidence="2" id="KW-1185">Reference proteome</keyword>
<sequence length="360" mass="37345">MLNMPAARVTDIHVCPMCPSGPILPPAALTVLVGNLPQARATDLCVCIPPPPFGPGDMIITGSPTVLVQSLPASRMTDLTAKAGVITTGYPTVLIGMMGLSFPDICAGLAALLMKLLGAVVDAAIEVVDGFDVAVFRNDWFKFLEVKWTPTAQRKGLLGRLGGKLEFTWMEFKGMGHVELPLIGGIGITGRHTAVPIVLSFEQGIVTGGGFDANAKIAASNSTGGIIFGSDPNNPANEMGVNFNFLQAEARGRSTVGDDGKSTGIIAHGKASADILSGDIYQEQNTFIDDDTTVRTQAKVSGALGSAPGGEFGGWGYHDQTTGRTHAGGIGTIKAGGGIGIGGDVSVGPKRDKRDDSWNW</sequence>
<dbReference type="OrthoDB" id="197187at2"/>
<dbReference type="RefSeq" id="WP_074256028.1">
    <property type="nucleotide sequence ID" value="NZ_FSRL01000001.1"/>
</dbReference>
<dbReference type="InterPro" id="IPR008727">
    <property type="entry name" value="PAAR_motif"/>
</dbReference>